<accession>A3JZD5</accession>
<evidence type="ECO:0000313" key="1">
    <source>
        <dbReference type="EMBL" id="EBA09838.1"/>
    </source>
</evidence>
<dbReference type="EMBL" id="AAYA01000002">
    <property type="protein sequence ID" value="EBA09838.1"/>
    <property type="molecule type" value="Genomic_DNA"/>
</dbReference>
<gene>
    <name evidence="1" type="ORF">SSE37_08518</name>
</gene>
<organism evidence="1 2">
    <name type="scientific">Sagittula stellata (strain ATCC 700073 / DSM 11524 / E-37)</name>
    <dbReference type="NCBI Taxonomy" id="388399"/>
    <lineage>
        <taxon>Bacteria</taxon>
        <taxon>Pseudomonadati</taxon>
        <taxon>Pseudomonadota</taxon>
        <taxon>Alphaproteobacteria</taxon>
        <taxon>Rhodobacterales</taxon>
        <taxon>Roseobacteraceae</taxon>
        <taxon>Sagittula</taxon>
    </lineage>
</organism>
<name>A3JZD5_SAGS3</name>
<evidence type="ECO:0000313" key="2">
    <source>
        <dbReference type="Proteomes" id="UP000005713"/>
    </source>
</evidence>
<dbReference type="eggNOG" id="COG3039">
    <property type="taxonomic scope" value="Bacteria"/>
</dbReference>
<dbReference type="Proteomes" id="UP000005713">
    <property type="component" value="Unassembled WGS sequence"/>
</dbReference>
<keyword evidence="2" id="KW-1185">Reference proteome</keyword>
<proteinExistence type="predicted"/>
<comment type="caution">
    <text evidence="1">The sequence shown here is derived from an EMBL/GenBank/DDBJ whole genome shotgun (WGS) entry which is preliminary data.</text>
</comment>
<protein>
    <submittedName>
        <fullName evidence="1">Uncharacterized protein</fullName>
    </submittedName>
</protein>
<sequence length="61" mass="6992">MTEVAMRGSDEGTGSLSSYVDREERIPFRHPLRKIRSGVNDVLRSALLQNIYLRRTCPFPV</sequence>
<reference evidence="1 2" key="1">
    <citation type="submission" date="2006-06" db="EMBL/GenBank/DDBJ databases">
        <authorList>
            <person name="Moran M.A."/>
            <person name="Ferriera S."/>
            <person name="Johnson J."/>
            <person name="Kravitz S."/>
            <person name="Beeson K."/>
            <person name="Sutton G."/>
            <person name="Rogers Y.-H."/>
            <person name="Friedman R."/>
            <person name="Frazier M."/>
            <person name="Venter J.C."/>
        </authorList>
    </citation>
    <scope>NUCLEOTIDE SEQUENCE [LARGE SCALE GENOMIC DNA]</scope>
    <source>
        <strain evidence="1 2">E-37</strain>
    </source>
</reference>
<dbReference type="AlphaFoldDB" id="A3JZD5"/>